<dbReference type="PANTHER" id="PTHR43280:SF27">
    <property type="entry name" value="TRANSCRIPTIONAL REGULATOR MTLR"/>
    <property type="match status" value="1"/>
</dbReference>
<organism evidence="5 6">
    <name type="scientific">Pedobacter jamesrossensis</name>
    <dbReference type="NCBI Taxonomy" id="1908238"/>
    <lineage>
        <taxon>Bacteria</taxon>
        <taxon>Pseudomonadati</taxon>
        <taxon>Bacteroidota</taxon>
        <taxon>Sphingobacteriia</taxon>
        <taxon>Sphingobacteriales</taxon>
        <taxon>Sphingobacteriaceae</taxon>
        <taxon>Pedobacter</taxon>
    </lineage>
</organism>
<dbReference type="InterPro" id="IPR018060">
    <property type="entry name" value="HTH_AraC"/>
</dbReference>
<dbReference type="SMART" id="SM00342">
    <property type="entry name" value="HTH_ARAC"/>
    <property type="match status" value="1"/>
</dbReference>
<dbReference type="Proteomes" id="UP001595792">
    <property type="component" value="Unassembled WGS sequence"/>
</dbReference>
<dbReference type="Pfam" id="PF12833">
    <property type="entry name" value="HTH_18"/>
    <property type="match status" value="1"/>
</dbReference>
<evidence type="ECO:0000313" key="6">
    <source>
        <dbReference type="Proteomes" id="UP001595792"/>
    </source>
</evidence>
<evidence type="ECO:0000256" key="3">
    <source>
        <dbReference type="ARBA" id="ARBA00023163"/>
    </source>
</evidence>
<protein>
    <submittedName>
        <fullName evidence="5">AraC family transcriptional regulator</fullName>
    </submittedName>
</protein>
<dbReference type="PANTHER" id="PTHR43280">
    <property type="entry name" value="ARAC-FAMILY TRANSCRIPTIONAL REGULATOR"/>
    <property type="match status" value="1"/>
</dbReference>
<comment type="caution">
    <text evidence="5">The sequence shown here is derived from an EMBL/GenBank/DDBJ whole genome shotgun (WGS) entry which is preliminary data.</text>
</comment>
<evidence type="ECO:0000259" key="4">
    <source>
        <dbReference type="PROSITE" id="PS01124"/>
    </source>
</evidence>
<evidence type="ECO:0000256" key="2">
    <source>
        <dbReference type="ARBA" id="ARBA00023125"/>
    </source>
</evidence>
<keyword evidence="3" id="KW-0804">Transcription</keyword>
<dbReference type="Gene3D" id="2.60.120.10">
    <property type="entry name" value="Jelly Rolls"/>
    <property type="match status" value="1"/>
</dbReference>
<dbReference type="InterPro" id="IPR020449">
    <property type="entry name" value="Tscrpt_reg_AraC-type_HTH"/>
</dbReference>
<dbReference type="InterPro" id="IPR009057">
    <property type="entry name" value="Homeodomain-like_sf"/>
</dbReference>
<sequence>MKPKFLANNIQSFERSISCELSAKPHNFDHSHYHNDYEIIFSLENKGKRYLGDSVEDIKTKDLILVGPNLPHYWETEDKYVAGLANKPKALSIKFENDFLGKDFFDLPEMSNVKNLLKNSSRGISVKAHIANRLEDKLLNIVQNQGWSQITNLIDVLCIISDSDYDMLSSEHYFRSFEQSDSRDKITIIQKFLNQNYDNNILLDDIAGYACMNKSALCRFYKNATKKTISESLNEIRIGIAGKKLLETSLSVAEIGYACGYENISYFNRRFRSLKNISPTEYRLKYANLRKTN</sequence>
<keyword evidence="2" id="KW-0238">DNA-binding</keyword>
<dbReference type="EMBL" id="JBHSBY010000143">
    <property type="protein sequence ID" value="MFC4198850.1"/>
    <property type="molecule type" value="Genomic_DNA"/>
</dbReference>
<dbReference type="PRINTS" id="PR00032">
    <property type="entry name" value="HTHARAC"/>
</dbReference>
<dbReference type="RefSeq" id="WP_378962897.1">
    <property type="nucleotide sequence ID" value="NZ_JBHRXC010000001.1"/>
</dbReference>
<keyword evidence="1" id="KW-0805">Transcription regulation</keyword>
<dbReference type="PROSITE" id="PS01124">
    <property type="entry name" value="HTH_ARAC_FAMILY_2"/>
    <property type="match status" value="1"/>
</dbReference>
<keyword evidence="6" id="KW-1185">Reference proteome</keyword>
<feature type="domain" description="HTH araC/xylS-type" evidence="4">
    <location>
        <begin position="187"/>
        <end position="285"/>
    </location>
</feature>
<dbReference type="SUPFAM" id="SSF46689">
    <property type="entry name" value="Homeodomain-like"/>
    <property type="match status" value="1"/>
</dbReference>
<evidence type="ECO:0000256" key="1">
    <source>
        <dbReference type="ARBA" id="ARBA00023015"/>
    </source>
</evidence>
<evidence type="ECO:0000313" key="5">
    <source>
        <dbReference type="EMBL" id="MFC4198850.1"/>
    </source>
</evidence>
<name>A0ABV8NSP5_9SPHI</name>
<reference evidence="6" key="1">
    <citation type="journal article" date="2019" name="Int. J. Syst. Evol. Microbiol.">
        <title>The Global Catalogue of Microorganisms (GCM) 10K type strain sequencing project: providing services to taxonomists for standard genome sequencing and annotation.</title>
        <authorList>
            <consortium name="The Broad Institute Genomics Platform"/>
            <consortium name="The Broad Institute Genome Sequencing Center for Infectious Disease"/>
            <person name="Wu L."/>
            <person name="Ma J."/>
        </authorList>
    </citation>
    <scope>NUCLEOTIDE SEQUENCE [LARGE SCALE GENOMIC DNA]</scope>
    <source>
        <strain evidence="6">CCM 8689</strain>
    </source>
</reference>
<gene>
    <name evidence="5" type="ORF">ACFOUY_19240</name>
</gene>
<proteinExistence type="predicted"/>
<dbReference type="Gene3D" id="1.10.10.60">
    <property type="entry name" value="Homeodomain-like"/>
    <property type="match status" value="2"/>
</dbReference>
<dbReference type="InterPro" id="IPR011051">
    <property type="entry name" value="RmlC_Cupin_sf"/>
</dbReference>
<dbReference type="InterPro" id="IPR014710">
    <property type="entry name" value="RmlC-like_jellyroll"/>
</dbReference>
<dbReference type="SUPFAM" id="SSF51182">
    <property type="entry name" value="RmlC-like cupins"/>
    <property type="match status" value="1"/>
</dbReference>
<accession>A0ABV8NSP5</accession>